<evidence type="ECO:0000313" key="20">
    <source>
        <dbReference type="EMBL" id="WAM61611.1"/>
    </source>
</evidence>
<keyword evidence="12 18" id="KW-1133">Transmembrane helix</keyword>
<evidence type="ECO:0000256" key="10">
    <source>
        <dbReference type="ARBA" id="ARBA00022967"/>
    </source>
</evidence>
<keyword evidence="15 18" id="KW-0496">Mitochondrion</keyword>
<dbReference type="AlphaFoldDB" id="A0A9E9J141"/>
<evidence type="ECO:0000256" key="2">
    <source>
        <dbReference type="ARBA" id="ARBA00004448"/>
    </source>
</evidence>
<geneLocation type="mitochondrion" evidence="20"/>
<feature type="transmembrane region" description="Helical" evidence="18">
    <location>
        <begin position="139"/>
        <end position="157"/>
    </location>
</feature>
<dbReference type="Pfam" id="PF00361">
    <property type="entry name" value="Proton_antipo_M"/>
    <property type="match status" value="1"/>
</dbReference>
<dbReference type="EMBL" id="OM048922">
    <property type="protein sequence ID" value="WAM61611.1"/>
    <property type="molecule type" value="Genomic_DNA"/>
</dbReference>
<feature type="transmembrane region" description="Helical" evidence="18">
    <location>
        <begin position="9"/>
        <end position="36"/>
    </location>
</feature>
<accession>A0A9E9J141</accession>
<evidence type="ECO:0000256" key="5">
    <source>
        <dbReference type="ARBA" id="ARBA00021008"/>
    </source>
</evidence>
<gene>
    <name evidence="20" type="primary">ND2</name>
</gene>
<feature type="transmembrane region" description="Helical" evidence="18">
    <location>
        <begin position="261"/>
        <end position="281"/>
    </location>
</feature>
<keyword evidence="6" id="KW-0813">Transport</keyword>
<feature type="transmembrane region" description="Helical" evidence="18">
    <location>
        <begin position="186"/>
        <end position="206"/>
    </location>
</feature>
<keyword evidence="13 18" id="KW-0520">NAD</keyword>
<dbReference type="EC" id="7.1.1.2" evidence="4 18"/>
<dbReference type="InterPro" id="IPR001750">
    <property type="entry name" value="ND/Mrp_TM"/>
</dbReference>
<feature type="domain" description="NADH:quinone oxidoreductase/Mrp antiporter transmembrane" evidence="19">
    <location>
        <begin position="24"/>
        <end position="269"/>
    </location>
</feature>
<evidence type="ECO:0000256" key="4">
    <source>
        <dbReference type="ARBA" id="ARBA00012944"/>
    </source>
</evidence>
<feature type="transmembrane region" description="Helical" evidence="18">
    <location>
        <begin position="112"/>
        <end position="132"/>
    </location>
</feature>
<evidence type="ECO:0000256" key="17">
    <source>
        <dbReference type="ARBA" id="ARBA00049551"/>
    </source>
</evidence>
<dbReference type="InterPro" id="IPR050175">
    <property type="entry name" value="Complex_I_Subunit_2"/>
</dbReference>
<evidence type="ECO:0000256" key="13">
    <source>
        <dbReference type="ARBA" id="ARBA00023027"/>
    </source>
</evidence>
<evidence type="ECO:0000256" key="18">
    <source>
        <dbReference type="RuleBase" id="RU003403"/>
    </source>
</evidence>
<dbReference type="GO" id="GO:0005743">
    <property type="term" value="C:mitochondrial inner membrane"/>
    <property type="evidence" value="ECO:0007669"/>
    <property type="project" value="UniProtKB-SubCell"/>
</dbReference>
<dbReference type="PANTHER" id="PTHR46552">
    <property type="entry name" value="NADH-UBIQUINONE OXIDOREDUCTASE CHAIN 2"/>
    <property type="match status" value="1"/>
</dbReference>
<keyword evidence="16 18" id="KW-0472">Membrane</keyword>
<evidence type="ECO:0000259" key="19">
    <source>
        <dbReference type="Pfam" id="PF00361"/>
    </source>
</evidence>
<dbReference type="GO" id="GO:0008137">
    <property type="term" value="F:NADH dehydrogenase (ubiquinone) activity"/>
    <property type="evidence" value="ECO:0007669"/>
    <property type="project" value="UniProtKB-EC"/>
</dbReference>
<comment type="function">
    <text evidence="18">Core subunit of the mitochondrial membrane respiratory chain NADH dehydrogenase (Complex I) which catalyzes electron transfer from NADH through the respiratory chain, using ubiquinone as an electron acceptor. Essential for the catalytic activity and assembly of complex I.</text>
</comment>
<evidence type="ECO:0000256" key="15">
    <source>
        <dbReference type="ARBA" id="ARBA00023128"/>
    </source>
</evidence>
<comment type="similarity">
    <text evidence="3 18">Belongs to the complex I subunit 2 family.</text>
</comment>
<keyword evidence="14 18" id="KW-0830">Ubiquinone</keyword>
<evidence type="ECO:0000256" key="1">
    <source>
        <dbReference type="ARBA" id="ARBA00003257"/>
    </source>
</evidence>
<proteinExistence type="inferred from homology"/>
<evidence type="ECO:0000256" key="3">
    <source>
        <dbReference type="ARBA" id="ARBA00007012"/>
    </source>
</evidence>
<keyword evidence="7 18" id="KW-0679">Respiratory chain</keyword>
<dbReference type="GO" id="GO:0006120">
    <property type="term" value="P:mitochondrial electron transport, NADH to ubiquinone"/>
    <property type="evidence" value="ECO:0007669"/>
    <property type="project" value="InterPro"/>
</dbReference>
<evidence type="ECO:0000256" key="8">
    <source>
        <dbReference type="ARBA" id="ARBA00022692"/>
    </source>
</evidence>
<evidence type="ECO:0000256" key="7">
    <source>
        <dbReference type="ARBA" id="ARBA00022660"/>
    </source>
</evidence>
<evidence type="ECO:0000256" key="14">
    <source>
        <dbReference type="ARBA" id="ARBA00023075"/>
    </source>
</evidence>
<evidence type="ECO:0000256" key="12">
    <source>
        <dbReference type="ARBA" id="ARBA00022989"/>
    </source>
</evidence>
<dbReference type="PANTHER" id="PTHR46552:SF1">
    <property type="entry name" value="NADH-UBIQUINONE OXIDOREDUCTASE CHAIN 2"/>
    <property type="match status" value="1"/>
</dbReference>
<feature type="transmembrane region" description="Helical" evidence="18">
    <location>
        <begin position="56"/>
        <end position="75"/>
    </location>
</feature>
<name>A0A9E9J141_9HEMI</name>
<dbReference type="InterPro" id="IPR003917">
    <property type="entry name" value="NADH_UbQ_OxRdtase_chain2"/>
</dbReference>
<comment type="function">
    <text evidence="1">Core subunit of the mitochondrial membrane respiratory chain NADH dehydrogenase (Complex I) that is believed to belong to the minimal assembly required for catalysis. Complex I functions in the transfer of electrons from NADH to the respiratory chain. The immediate electron acceptor for the enzyme is believed to be ubiquinone.</text>
</comment>
<keyword evidence="8 18" id="KW-0812">Transmembrane</keyword>
<keyword evidence="10 18" id="KW-1278">Translocase</keyword>
<protein>
    <recommendedName>
        <fullName evidence="5 18">NADH-ubiquinone oxidoreductase chain 2</fullName>
        <ecNumber evidence="4 18">7.1.1.2</ecNumber>
    </recommendedName>
</protein>
<feature type="transmembrane region" description="Helical" evidence="18">
    <location>
        <begin position="226"/>
        <end position="249"/>
    </location>
</feature>
<organism evidence="20">
    <name type="scientific">Seriana sp. 'barna'</name>
    <dbReference type="NCBI Taxonomy" id="3003638"/>
    <lineage>
        <taxon>Eukaryota</taxon>
        <taxon>Metazoa</taxon>
        <taxon>Ecdysozoa</taxon>
        <taxon>Arthropoda</taxon>
        <taxon>Hexapoda</taxon>
        <taxon>Insecta</taxon>
        <taxon>Pterygota</taxon>
        <taxon>Neoptera</taxon>
        <taxon>Paraneoptera</taxon>
        <taxon>Hemiptera</taxon>
        <taxon>Auchenorrhyncha</taxon>
        <taxon>Membracoidea</taxon>
        <taxon>Cicadellidae</taxon>
        <taxon>Typhlocybinae</taxon>
        <taxon>Erythroneurini</taxon>
        <taxon>Seriana</taxon>
    </lineage>
</organism>
<feature type="transmembrane region" description="Helical" evidence="18">
    <location>
        <begin position="301"/>
        <end position="322"/>
    </location>
</feature>
<keyword evidence="9 18" id="KW-0999">Mitochondrion inner membrane</keyword>
<sequence>MKMNLSKMFFLSFMMVGVMMCLCSNNWLFIWCGLELSLISFLPLMQGKLIITSESVMKYFLVQSVSSGVLILGLMMMMSKIINYDMMISLAILIKAGIAPFHLWLLTVIEGLYLMPMILIFTISKVAPLMILSMMKMSLTLIISLTLLTGAILGLNQTSIRKMIAYSSIFNIGLMLMSVKSNFIWCYYLLVYSILLITLLFSFYKMNMFYVNQIISSEGSIHNKTIMWMTLLSMGGMPPLLGFSIKLIVIEFSLNNFMMINLVLIILLSLLVMFFYLRMAYLTLMFYSSTPKWMTMKTTKLSLILLSVNFLTLPLVLTYKVFY</sequence>
<comment type="subcellular location">
    <subcellularLocation>
        <location evidence="2 18">Mitochondrion inner membrane</location>
        <topology evidence="2 18">Multi-pass membrane protein</topology>
    </subcellularLocation>
</comment>
<evidence type="ECO:0000256" key="16">
    <source>
        <dbReference type="ARBA" id="ARBA00023136"/>
    </source>
</evidence>
<comment type="catalytic activity">
    <reaction evidence="17 18">
        <text>a ubiquinone + NADH + 5 H(+)(in) = a ubiquinol + NAD(+) + 4 H(+)(out)</text>
        <dbReference type="Rhea" id="RHEA:29091"/>
        <dbReference type="Rhea" id="RHEA-COMP:9565"/>
        <dbReference type="Rhea" id="RHEA-COMP:9566"/>
        <dbReference type="ChEBI" id="CHEBI:15378"/>
        <dbReference type="ChEBI" id="CHEBI:16389"/>
        <dbReference type="ChEBI" id="CHEBI:17976"/>
        <dbReference type="ChEBI" id="CHEBI:57540"/>
        <dbReference type="ChEBI" id="CHEBI:57945"/>
        <dbReference type="EC" id="7.1.1.2"/>
    </reaction>
</comment>
<dbReference type="PRINTS" id="PR01436">
    <property type="entry name" value="NADHDHGNASE2"/>
</dbReference>
<evidence type="ECO:0000256" key="11">
    <source>
        <dbReference type="ARBA" id="ARBA00022982"/>
    </source>
</evidence>
<reference evidence="20" key="1">
    <citation type="submission" date="2021-12" db="EMBL/GenBank/DDBJ databases">
        <authorList>
            <person name="Luo G."/>
        </authorList>
    </citation>
    <scope>NUCLEOTIDE SEQUENCE</scope>
</reference>
<evidence type="ECO:0000256" key="6">
    <source>
        <dbReference type="ARBA" id="ARBA00022448"/>
    </source>
</evidence>
<keyword evidence="11 18" id="KW-0249">Electron transport</keyword>
<evidence type="ECO:0000256" key="9">
    <source>
        <dbReference type="ARBA" id="ARBA00022792"/>
    </source>
</evidence>